<keyword evidence="5 6" id="KW-1267">Proteomics identification</keyword>
<keyword evidence="4" id="KW-1185">Reference proteome</keyword>
<dbReference type="PANTHER" id="PTHR35123">
    <property type="entry name" value="OS07G0633900 PROTEIN-RELATED"/>
    <property type="match status" value="1"/>
</dbReference>
<evidence type="ECO:0000313" key="3">
    <source>
        <dbReference type="EMBL" id="ANM63490.1"/>
    </source>
</evidence>
<dbReference type="Araport" id="AT3G05935"/>
<dbReference type="PANTHER" id="PTHR35123:SF2">
    <property type="entry name" value="UBIQUITIN CARBOXYL-TERMINAL HYDROLASE-LIKE PROTEIN"/>
    <property type="match status" value="1"/>
</dbReference>
<organism evidence="3 4">
    <name type="scientific">Arabidopsis thaliana</name>
    <name type="common">Mouse-ear cress</name>
    <dbReference type="NCBI Taxonomy" id="3702"/>
    <lineage>
        <taxon>Eukaryota</taxon>
        <taxon>Viridiplantae</taxon>
        <taxon>Streptophyta</taxon>
        <taxon>Embryophyta</taxon>
        <taxon>Tracheophyta</taxon>
        <taxon>Spermatophyta</taxon>
        <taxon>Magnoliopsida</taxon>
        <taxon>eudicotyledons</taxon>
        <taxon>Gunneridae</taxon>
        <taxon>Pentapetalae</taxon>
        <taxon>rosids</taxon>
        <taxon>malvids</taxon>
        <taxon>Brassicales</taxon>
        <taxon>Brassicaceae</taxon>
        <taxon>Camelineae</taxon>
        <taxon>Arabidopsis</taxon>
    </lineage>
</organism>
<reference evidence="3 4" key="1">
    <citation type="journal article" date="2000" name="Nature">
        <title>Sequence and analysis of chromosome 3 of the plant Arabidopsis thaliana.</title>
        <authorList>
            <consortium name="European Union Chromosome 3 Arabidopsis Sequencing Consortium"/>
            <consortium name="Institute for Genomic Research"/>
            <consortium name="Kazusa DNA Research Institute"/>
            <person name="Salanoubat M."/>
            <person name="Lemcke K."/>
            <person name="Rieger M."/>
            <person name="Ansorge W."/>
            <person name="Unseld M."/>
            <person name="Fartmann B."/>
            <person name="Valle G."/>
            <person name="Blocker H."/>
            <person name="Perez-Alonso M."/>
            <person name="Obermaier B."/>
            <person name="Delseny M."/>
            <person name="Boutry M."/>
            <person name="Grivell L.A."/>
            <person name="Mache R."/>
            <person name="Puigdomenech P."/>
            <person name="De Simone V."/>
            <person name="Choisne N."/>
            <person name="Artiguenave F."/>
            <person name="Robert C."/>
            <person name="Brottier P."/>
            <person name="Wincker P."/>
            <person name="Cattolico L."/>
            <person name="Weissenbach J."/>
            <person name="Saurin W."/>
            <person name="Quetier F."/>
            <person name="Schafer M."/>
            <person name="Muller-Auer S."/>
            <person name="Gabel C."/>
            <person name="Fuchs M."/>
            <person name="Benes V."/>
            <person name="Wurmbach E."/>
            <person name="Drzonek H."/>
            <person name="Erfle H."/>
            <person name="Jordan N."/>
            <person name="Bangert S."/>
            <person name="Wiedelmann R."/>
            <person name="Kranz H."/>
            <person name="Voss H."/>
            <person name="Holland R."/>
            <person name="Brandt P."/>
            <person name="Nyakatura G."/>
            <person name="Vezzi A."/>
            <person name="D'Angelo M."/>
            <person name="Pallavicini A."/>
            <person name="Toppo S."/>
            <person name="Simionati B."/>
            <person name="Conrad A."/>
            <person name="Hornischer K."/>
            <person name="Kauer G."/>
            <person name="Lohnert T.H."/>
            <person name="Nordsiek G."/>
            <person name="Reichelt J."/>
            <person name="Scharfe M."/>
            <person name="Schon O."/>
            <person name="Bargues M."/>
            <person name="Terol J."/>
            <person name="Climent J."/>
            <person name="Navarro P."/>
            <person name="Collado C."/>
            <person name="Perez-Perez A."/>
            <person name="Ottenwalder B."/>
            <person name="Duchemin D."/>
            <person name="Cooke R."/>
            <person name="Laudie M."/>
            <person name="Berger-Llauro C."/>
            <person name="Purnelle B."/>
            <person name="Masuy D."/>
            <person name="de Haan M."/>
            <person name="Maarse A.C."/>
            <person name="Alcaraz J.P."/>
            <person name="Cottet A."/>
            <person name="Casacuberta E."/>
            <person name="Monfort A."/>
            <person name="Argiriou A."/>
            <person name="flores M."/>
            <person name="Liguori R."/>
            <person name="Vitale D."/>
            <person name="Mannhaupt G."/>
            <person name="Haase D."/>
            <person name="Schoof H."/>
            <person name="Rudd S."/>
            <person name="Zaccaria P."/>
            <person name="Mewes H.W."/>
            <person name="Mayer K.F."/>
            <person name="Kaul S."/>
            <person name="Town C.D."/>
            <person name="Koo H.L."/>
            <person name="Tallon L.J."/>
            <person name="Jenkins J."/>
            <person name="Rooney T."/>
            <person name="Rizzo M."/>
            <person name="Walts A."/>
            <person name="Utterback T."/>
            <person name="Fujii C.Y."/>
            <person name="Shea T.P."/>
            <person name="Creasy T.H."/>
            <person name="Haas B."/>
            <person name="Maiti R."/>
            <person name="Wu D."/>
            <person name="Peterson J."/>
            <person name="Van Aken S."/>
            <person name="Pai G."/>
            <person name="Militscher J."/>
            <person name="Sellers P."/>
            <person name="Gill J.E."/>
            <person name="Feldblyum T.V."/>
            <person name="Preuss D."/>
            <person name="Lin X."/>
            <person name="Nierman W.C."/>
            <person name="Salzberg S.L."/>
            <person name="White O."/>
            <person name="Venter J.C."/>
            <person name="Fraser C.M."/>
            <person name="Kaneko T."/>
            <person name="Nakamura Y."/>
            <person name="Sato S."/>
            <person name="Kato T."/>
            <person name="Asamizu E."/>
            <person name="Sasamoto S."/>
            <person name="Kimura T."/>
            <person name="Idesawa K."/>
            <person name="Kawashima K."/>
            <person name="Kishida Y."/>
            <person name="Kiyokawa C."/>
            <person name="Kohara M."/>
            <person name="Matsumoto M."/>
            <person name="Matsuno A."/>
            <person name="Muraki A."/>
            <person name="Nakayama S."/>
            <person name="Nakazaki N."/>
            <person name="Shinpo S."/>
            <person name="Takeuchi C."/>
            <person name="Wada T."/>
            <person name="Watanabe A."/>
            <person name="Yamada M."/>
            <person name="Yasuda M."/>
            <person name="Tabata S."/>
        </authorList>
    </citation>
    <scope>NUCLEOTIDE SEQUENCE [LARGE SCALE GENOMIC DNA]</scope>
    <source>
        <strain evidence="4">cv. Columbia</strain>
    </source>
</reference>
<evidence type="ECO:0000313" key="2">
    <source>
        <dbReference type="Araport" id="AT3G05935"/>
    </source>
</evidence>
<proteinExistence type="evidence at protein level"/>
<accession>A0A1I9LLN2</accession>
<dbReference type="TAIR" id="AT3G05935"/>
<evidence type="ECO:0000313" key="4">
    <source>
        <dbReference type="Proteomes" id="UP000006548"/>
    </source>
</evidence>
<reference evidence="4" key="2">
    <citation type="journal article" date="2017" name="Plant J.">
        <title>Araport11: a complete reannotation of the Arabidopsis thaliana reference genome.</title>
        <authorList>
            <person name="Cheng C.Y."/>
            <person name="Krishnakumar V."/>
            <person name="Chan A.P."/>
            <person name="Thibaud-Nissen F."/>
            <person name="Schobel S."/>
            <person name="Town C.D."/>
        </authorList>
    </citation>
    <scope>GENOME REANNOTATION</scope>
    <source>
        <strain evidence="4">cv. Columbia</strain>
    </source>
</reference>
<sequence length="157" mass="17742">MNNEQNERDPDNINNKKKKKESPLLIYSVSKAKKRIVSKFRRRPLSPNTSPSSGFWKRVCFCGIEPDPEDDNFKLRVLLQTNDFFSKDSNPHLCFMPLCPFLRHDFPLNSAESSAIKSTGLKALKRTLIFLQYAPNALASRSSGIGGLEPNRDGPTT</sequence>
<feature type="compositionally biased region" description="Basic and acidic residues" evidence="1">
    <location>
        <begin position="1"/>
        <end position="11"/>
    </location>
</feature>
<protein>
    <submittedName>
        <fullName evidence="3">Uncharacterized protein</fullName>
    </submittedName>
</protein>
<evidence type="ECO:0007829" key="6">
    <source>
        <dbReference type="ProteomicsDB" id="A0A1I9LLN2"/>
    </source>
</evidence>
<feature type="region of interest" description="Disordered" evidence="1">
    <location>
        <begin position="1"/>
        <end position="22"/>
    </location>
</feature>
<gene>
    <name evidence="2 3" type="ordered locus">At3g05935</name>
</gene>
<dbReference type="ExpressionAtlas" id="A0A1I9LLN2">
    <property type="expression patterns" value="baseline"/>
</dbReference>
<dbReference type="Proteomes" id="UP000006548">
    <property type="component" value="Chromosome 3"/>
</dbReference>
<dbReference type="OrthoDB" id="693585at2759"/>
<dbReference type="ProteomicsDB" id="212431"/>
<dbReference type="EMBL" id="CP002686">
    <property type="protein sequence ID" value="ANM63490.1"/>
    <property type="molecule type" value="Genomic_DNA"/>
</dbReference>
<name>A0A1I9LLN2_ARATH</name>
<evidence type="ECO:0007829" key="5">
    <source>
        <dbReference type="PeptideAtlas" id="A0A1I9LLN2"/>
    </source>
</evidence>
<dbReference type="AlphaFoldDB" id="A0A1I9LLN2"/>
<evidence type="ECO:0000256" key="1">
    <source>
        <dbReference type="SAM" id="MobiDB-lite"/>
    </source>
</evidence>
<dbReference type="RefSeq" id="NP_001325574.1">
    <property type="nucleotide sequence ID" value="NM_001337625.1"/>
</dbReference>
<dbReference type="GeneID" id="819763"/>